<dbReference type="InterPro" id="IPR001482">
    <property type="entry name" value="T2SS/T4SS_dom"/>
</dbReference>
<name>A0A6N0NXC0_9CREN</name>
<keyword evidence="5" id="KW-1185">Reference proteome</keyword>
<protein>
    <submittedName>
        <fullName evidence="4">Type II/IV secretion system ATPase subunit</fullName>
    </submittedName>
</protein>
<keyword evidence="2" id="KW-0175">Coiled coil</keyword>
<dbReference type="Gene3D" id="3.40.50.300">
    <property type="entry name" value="P-loop containing nucleotide triphosphate hydrolases"/>
    <property type="match status" value="1"/>
</dbReference>
<dbReference type="KEGG" id="mten:GWK48_09125"/>
<dbReference type="Gene3D" id="3.30.450.380">
    <property type="match status" value="1"/>
</dbReference>
<dbReference type="EMBL" id="CP049074">
    <property type="protein sequence ID" value="QKR00513.1"/>
    <property type="molecule type" value="Genomic_DNA"/>
</dbReference>
<evidence type="ECO:0000313" key="5">
    <source>
        <dbReference type="Proteomes" id="UP000509301"/>
    </source>
</evidence>
<evidence type="ECO:0000259" key="3">
    <source>
        <dbReference type="Pfam" id="PF00437"/>
    </source>
</evidence>
<dbReference type="InterPro" id="IPR050921">
    <property type="entry name" value="T4SS_GSP_E_ATPase"/>
</dbReference>
<reference evidence="4 5" key="1">
    <citation type="submission" date="2020-02" db="EMBL/GenBank/DDBJ databases">
        <title>Comparative genome analysis reveals the metabolism and evolution of the thermophilic archaeal genus Metallosphaera.</title>
        <authorList>
            <person name="Jiang C."/>
        </authorList>
    </citation>
    <scope>NUCLEOTIDE SEQUENCE [LARGE SCALE GENOMIC DNA]</scope>
    <source>
        <strain evidence="4 5">Ric-A</strain>
    </source>
</reference>
<dbReference type="PANTHER" id="PTHR30486">
    <property type="entry name" value="TWITCHING MOTILITY PROTEIN PILT"/>
    <property type="match status" value="1"/>
</dbReference>
<dbReference type="RefSeq" id="WP_174631570.1">
    <property type="nucleotide sequence ID" value="NZ_CP049074.1"/>
</dbReference>
<dbReference type="Proteomes" id="UP000509301">
    <property type="component" value="Chromosome"/>
</dbReference>
<dbReference type="GO" id="GO:0016887">
    <property type="term" value="F:ATP hydrolysis activity"/>
    <property type="evidence" value="ECO:0007669"/>
    <property type="project" value="InterPro"/>
</dbReference>
<accession>A0A6N0NXC0</accession>
<evidence type="ECO:0000313" key="4">
    <source>
        <dbReference type="EMBL" id="QKR00513.1"/>
    </source>
</evidence>
<dbReference type="AlphaFoldDB" id="A0A6N0NXC0"/>
<dbReference type="OrthoDB" id="33500at2157"/>
<feature type="coiled-coil region" evidence="2">
    <location>
        <begin position="487"/>
        <end position="521"/>
    </location>
</feature>
<proteinExistence type="inferred from homology"/>
<dbReference type="InterPro" id="IPR027417">
    <property type="entry name" value="P-loop_NTPase"/>
</dbReference>
<dbReference type="CDD" id="cd01130">
    <property type="entry name" value="VirB11-like_ATPase"/>
    <property type="match status" value="1"/>
</dbReference>
<feature type="domain" description="Bacterial type II secretion system protein E" evidence="3">
    <location>
        <begin position="240"/>
        <end position="429"/>
    </location>
</feature>
<dbReference type="Pfam" id="PF00437">
    <property type="entry name" value="T2SSE"/>
    <property type="match status" value="1"/>
</dbReference>
<dbReference type="SUPFAM" id="SSF52540">
    <property type="entry name" value="P-loop containing nucleoside triphosphate hydrolases"/>
    <property type="match status" value="1"/>
</dbReference>
<sequence>MKIPSNLTFRSQKSTVKTTDVQLDIPISLYPISMPYEELPEIVSEYEVNMLALVPQSIIQTFNAHNVELSIANPHTFIVFDQEKGIFRYVLVEPPIDSGILNSYLLLIREIERSLLNKDETLDIAQILLETNAKMPSLQLIQGQVGGVTKLSTKGKVVLYYLLRNMFGYNVLTPLLADTKVEDISCSGIGLPIYVYHREYDYVPTNINIASSIKILDKEISGPDLLDQIVLRLISLSGKTVSIANPIADGILPKGDRIAATFRYEVSARGSSFVIRRFSETPITILNLINSGVLSPETAAYLWYSIDLRMSFMVIGVTGAGKTTVLGSILNLAKESLKIVSIEDIPEIRLAQENWVQLYARQAYGESSKEIGLMDLLKLSLRYRPDIIVVGEIRGAEAYILFQALSTGHGGATTFHAHDAESAVKRLQNPPLNIPPEWIPMNNIIINVRRLPVLIGDKIQLKRRVVAVDELVTASDFRRVVDWDPRKDNQQLDLDNAKVLRTRLEEAGRSLEEVREEIQRRALYLRYMAAAKDIVQHPESYKMVKRYIIKYSLRPEEAMREVARMSSIKVTV</sequence>
<gene>
    <name evidence="4" type="ORF">GWK48_09125</name>
</gene>
<dbReference type="PANTHER" id="PTHR30486:SF6">
    <property type="entry name" value="TYPE IV PILUS RETRACTATION ATPASE PILT"/>
    <property type="match status" value="1"/>
</dbReference>
<organism evidence="4 5">
    <name type="scientific">Metallosphaera tengchongensis</name>
    <dbReference type="NCBI Taxonomy" id="1532350"/>
    <lineage>
        <taxon>Archaea</taxon>
        <taxon>Thermoproteota</taxon>
        <taxon>Thermoprotei</taxon>
        <taxon>Sulfolobales</taxon>
        <taxon>Sulfolobaceae</taxon>
        <taxon>Metallosphaera</taxon>
    </lineage>
</organism>
<dbReference type="GeneID" id="55642103"/>
<evidence type="ECO:0000256" key="1">
    <source>
        <dbReference type="ARBA" id="ARBA00006611"/>
    </source>
</evidence>
<evidence type="ECO:0000256" key="2">
    <source>
        <dbReference type="SAM" id="Coils"/>
    </source>
</evidence>
<comment type="similarity">
    <text evidence="1">Belongs to the GSP E family.</text>
</comment>